<dbReference type="OrthoDB" id="2843354at2"/>
<dbReference type="Proteomes" id="UP000315215">
    <property type="component" value="Chromosome"/>
</dbReference>
<gene>
    <name evidence="2" type="ORF">FN924_16410</name>
</gene>
<dbReference type="InterPro" id="IPR025440">
    <property type="entry name" value="DUF4306"/>
</dbReference>
<dbReference type="EMBL" id="CP041666">
    <property type="protein sequence ID" value="QDP41613.1"/>
    <property type="molecule type" value="Genomic_DNA"/>
</dbReference>
<keyword evidence="1" id="KW-0812">Transmembrane</keyword>
<dbReference type="Pfam" id="PF14154">
    <property type="entry name" value="DUF4306"/>
    <property type="match status" value="1"/>
</dbReference>
<keyword evidence="1" id="KW-0472">Membrane</keyword>
<reference evidence="2 3" key="1">
    <citation type="submission" date="2019-07" db="EMBL/GenBank/DDBJ databases">
        <authorList>
            <person name="Li J."/>
        </authorList>
    </citation>
    <scope>NUCLEOTIDE SEQUENCE [LARGE SCALE GENOMIC DNA]</scope>
    <source>
        <strain evidence="2 3">TKL69</strain>
    </source>
</reference>
<keyword evidence="1" id="KW-1133">Transmembrane helix</keyword>
<dbReference type="AlphaFoldDB" id="A0A516KJN2"/>
<dbReference type="KEGG" id="aqt:FN924_16410"/>
<proteinExistence type="predicted"/>
<name>A0A516KJN2_9BACI</name>
<organism evidence="2 3">
    <name type="scientific">Radiobacillus deserti</name>
    <dbReference type="NCBI Taxonomy" id="2594883"/>
    <lineage>
        <taxon>Bacteria</taxon>
        <taxon>Bacillati</taxon>
        <taxon>Bacillota</taxon>
        <taxon>Bacilli</taxon>
        <taxon>Bacillales</taxon>
        <taxon>Bacillaceae</taxon>
        <taxon>Radiobacillus</taxon>
    </lineage>
</organism>
<feature type="transmembrane region" description="Helical" evidence="1">
    <location>
        <begin position="7"/>
        <end position="27"/>
    </location>
</feature>
<evidence type="ECO:0000313" key="2">
    <source>
        <dbReference type="EMBL" id="QDP41613.1"/>
    </source>
</evidence>
<sequence length="102" mass="11609">MSYIYKVTLFIGVAAIFAYSFFLTAVTGSHLGYSENWKEHLTFTPQTAHGPQHIFEIDKFIYAFNIQPFITIIFLSSFAVLAGLFISWVKKRFSDKGKLSSV</sequence>
<evidence type="ECO:0000313" key="3">
    <source>
        <dbReference type="Proteomes" id="UP000315215"/>
    </source>
</evidence>
<keyword evidence="3" id="KW-1185">Reference proteome</keyword>
<protein>
    <submittedName>
        <fullName evidence="2">DUF4306 domain-containing protein</fullName>
    </submittedName>
</protein>
<dbReference type="RefSeq" id="WP_143896330.1">
    <property type="nucleotide sequence ID" value="NZ_CP041666.1"/>
</dbReference>
<feature type="transmembrane region" description="Helical" evidence="1">
    <location>
        <begin position="69"/>
        <end position="89"/>
    </location>
</feature>
<evidence type="ECO:0000256" key="1">
    <source>
        <dbReference type="SAM" id="Phobius"/>
    </source>
</evidence>
<accession>A0A516KJN2</accession>